<evidence type="ECO:0000256" key="2">
    <source>
        <dbReference type="ARBA" id="ARBA00022723"/>
    </source>
</evidence>
<evidence type="ECO:0000256" key="5">
    <source>
        <dbReference type="ARBA" id="ARBA00023157"/>
    </source>
</evidence>
<evidence type="ECO:0000256" key="3">
    <source>
        <dbReference type="ARBA" id="ARBA00022759"/>
    </source>
</evidence>
<keyword evidence="6" id="KW-0325">Glycoprotein</keyword>
<protein>
    <submittedName>
        <fullName evidence="7">S1/P1 nuclease</fullName>
    </submittedName>
</protein>
<dbReference type="Proteomes" id="UP001597512">
    <property type="component" value="Unassembled WGS sequence"/>
</dbReference>
<keyword evidence="4" id="KW-0378">Hydrolase</keyword>
<evidence type="ECO:0000256" key="4">
    <source>
        <dbReference type="ARBA" id="ARBA00022801"/>
    </source>
</evidence>
<organism evidence="7 8">
    <name type="scientific">Spirosoma flavum</name>
    <dbReference type="NCBI Taxonomy" id="2048557"/>
    <lineage>
        <taxon>Bacteria</taxon>
        <taxon>Pseudomonadati</taxon>
        <taxon>Bacteroidota</taxon>
        <taxon>Cytophagia</taxon>
        <taxon>Cytophagales</taxon>
        <taxon>Cytophagaceae</taxon>
        <taxon>Spirosoma</taxon>
    </lineage>
</organism>
<evidence type="ECO:0000313" key="8">
    <source>
        <dbReference type="Proteomes" id="UP001597512"/>
    </source>
</evidence>
<keyword evidence="1" id="KW-0540">Nuclease</keyword>
<comment type="caution">
    <text evidence="7">The sequence shown here is derived from an EMBL/GenBank/DDBJ whole genome shotgun (WGS) entry which is preliminary data.</text>
</comment>
<dbReference type="InterPro" id="IPR003154">
    <property type="entry name" value="S1/P1nuclease"/>
</dbReference>
<keyword evidence="8" id="KW-1185">Reference proteome</keyword>
<keyword evidence="3" id="KW-0255">Endonuclease</keyword>
<dbReference type="PANTHER" id="PTHR33146:SF26">
    <property type="entry name" value="ENDONUCLEASE 4"/>
    <property type="match status" value="1"/>
</dbReference>
<proteinExistence type="predicted"/>
<dbReference type="Gene3D" id="1.10.575.10">
    <property type="entry name" value="P1 Nuclease"/>
    <property type="match status" value="1"/>
</dbReference>
<dbReference type="EMBL" id="JBHUOM010000049">
    <property type="protein sequence ID" value="MFD2938226.1"/>
    <property type="molecule type" value="Genomic_DNA"/>
</dbReference>
<reference evidence="8" key="1">
    <citation type="journal article" date="2019" name="Int. J. Syst. Evol. Microbiol.">
        <title>The Global Catalogue of Microorganisms (GCM) 10K type strain sequencing project: providing services to taxonomists for standard genome sequencing and annotation.</title>
        <authorList>
            <consortium name="The Broad Institute Genomics Platform"/>
            <consortium name="The Broad Institute Genome Sequencing Center for Infectious Disease"/>
            <person name="Wu L."/>
            <person name="Ma J."/>
        </authorList>
    </citation>
    <scope>NUCLEOTIDE SEQUENCE [LARGE SCALE GENOMIC DNA]</scope>
    <source>
        <strain evidence="8">KCTC 52490</strain>
    </source>
</reference>
<evidence type="ECO:0000313" key="7">
    <source>
        <dbReference type="EMBL" id="MFD2938226.1"/>
    </source>
</evidence>
<gene>
    <name evidence="7" type="ORF">ACFS25_30970</name>
</gene>
<keyword evidence="5" id="KW-1015">Disulfide bond</keyword>
<evidence type="ECO:0000256" key="1">
    <source>
        <dbReference type="ARBA" id="ARBA00022722"/>
    </source>
</evidence>
<sequence>MNPQLIRARFSAVRHRTIAELADKFLEPTPRGKVREILKVLKSGNLKDIASWADDIKPTSKNKPTDSETKDFLNEFPDTREWHFVDLPVDAHKYDVVEYAAFTRPDDIVHQTVESINILTNNSTKFSKPNALRWLVHLVGDMHQPLHIACSYVDLSQGIPVLVFDKDTIFAKHLLQKSDKGGNNINLPIHKALHSYWDSDLPEMDNNFDNTNFDSPAPVPIGDLINLPAQWVSDNVKFAKEAYNGLTVKGANAKQPNTIDVDWDQNEYNHRCVPIIKSLSQKAASRLAFLLNTIYA</sequence>
<dbReference type="PANTHER" id="PTHR33146">
    <property type="entry name" value="ENDONUCLEASE 4"/>
    <property type="match status" value="1"/>
</dbReference>
<accession>A0ABW6ARU9</accession>
<name>A0ABW6ARU9_9BACT</name>
<dbReference type="RefSeq" id="WP_381508970.1">
    <property type="nucleotide sequence ID" value="NZ_JBHUOM010000049.1"/>
</dbReference>
<dbReference type="CDD" id="cd11010">
    <property type="entry name" value="S1-P1_nuclease"/>
    <property type="match status" value="1"/>
</dbReference>
<keyword evidence="2" id="KW-0479">Metal-binding</keyword>
<dbReference type="Pfam" id="PF02265">
    <property type="entry name" value="S1-P1_nuclease"/>
    <property type="match status" value="1"/>
</dbReference>
<evidence type="ECO:0000256" key="6">
    <source>
        <dbReference type="ARBA" id="ARBA00023180"/>
    </source>
</evidence>
<dbReference type="InterPro" id="IPR008947">
    <property type="entry name" value="PLipase_C/P1_nuclease_dom_sf"/>
</dbReference>
<dbReference type="SUPFAM" id="SSF48537">
    <property type="entry name" value="Phospholipase C/P1 nuclease"/>
    <property type="match status" value="1"/>
</dbReference>